<reference evidence="6" key="1">
    <citation type="journal article" date="2014" name="Int. J. Syst. Evol. Microbiol.">
        <title>Complete genome sequence of Corynebacterium casei LMG S-19264T (=DSM 44701T), isolated from a smear-ripened cheese.</title>
        <authorList>
            <consortium name="US DOE Joint Genome Institute (JGI-PGF)"/>
            <person name="Walter F."/>
            <person name="Albersmeier A."/>
            <person name="Kalinowski J."/>
            <person name="Ruckert C."/>
        </authorList>
    </citation>
    <scope>NUCLEOTIDE SEQUENCE</scope>
    <source>
        <strain evidence="6">KCTC 42731</strain>
    </source>
</reference>
<dbReference type="PIRSF" id="PIRSF016020">
    <property type="entry name" value="PHexose_mutarotase"/>
    <property type="match status" value="1"/>
</dbReference>
<comment type="catalytic activity">
    <reaction evidence="1">
        <text>alpha-D-glucose 6-phosphate = beta-D-glucose 6-phosphate</text>
        <dbReference type="Rhea" id="RHEA:16249"/>
        <dbReference type="ChEBI" id="CHEBI:58225"/>
        <dbReference type="ChEBI" id="CHEBI:58247"/>
        <dbReference type="EC" id="5.1.3.15"/>
    </reaction>
</comment>
<comment type="caution">
    <text evidence="6">The sequence shown here is derived from an EMBL/GenBank/DDBJ whole genome shotgun (WGS) entry which is preliminary data.</text>
</comment>
<dbReference type="Gene3D" id="2.70.98.10">
    <property type="match status" value="1"/>
</dbReference>
<dbReference type="SUPFAM" id="SSF74650">
    <property type="entry name" value="Galactose mutarotase-like"/>
    <property type="match status" value="1"/>
</dbReference>
<dbReference type="PANTHER" id="PTHR11122:SF13">
    <property type="entry name" value="GLUCOSE-6-PHOSPHATE 1-EPIMERASE"/>
    <property type="match status" value="1"/>
</dbReference>
<dbReference type="Proteomes" id="UP000623842">
    <property type="component" value="Unassembled WGS sequence"/>
</dbReference>
<evidence type="ECO:0000313" key="6">
    <source>
        <dbReference type="EMBL" id="GHF83712.1"/>
    </source>
</evidence>
<dbReference type="GO" id="GO:0030246">
    <property type="term" value="F:carbohydrate binding"/>
    <property type="evidence" value="ECO:0007669"/>
    <property type="project" value="UniProtKB-UniRule"/>
</dbReference>
<dbReference type="PANTHER" id="PTHR11122">
    <property type="entry name" value="APOSPORY-ASSOCIATED PROTEIN C-RELATED"/>
    <property type="match status" value="1"/>
</dbReference>
<dbReference type="GO" id="GO:0047938">
    <property type="term" value="F:glucose-6-phosphate 1-epimerase activity"/>
    <property type="evidence" value="ECO:0007669"/>
    <property type="project" value="UniProtKB-UniRule"/>
</dbReference>
<dbReference type="InterPro" id="IPR008183">
    <property type="entry name" value="Aldose_1/G6P_1-epimerase"/>
</dbReference>
<dbReference type="InterPro" id="IPR025532">
    <property type="entry name" value="G6P_1-epimerase"/>
</dbReference>
<dbReference type="AlphaFoldDB" id="A0A919BD94"/>
<evidence type="ECO:0000256" key="2">
    <source>
        <dbReference type="ARBA" id="ARBA00005866"/>
    </source>
</evidence>
<comment type="similarity">
    <text evidence="2 4">Belongs to the glucose-6-phosphate 1-epimerase family.</text>
</comment>
<dbReference type="Pfam" id="PF01263">
    <property type="entry name" value="Aldose_epim"/>
    <property type="match status" value="1"/>
</dbReference>
<accession>A0A919BD94</accession>
<gene>
    <name evidence="6" type="ORF">GCM10017161_08760</name>
</gene>
<dbReference type="RefSeq" id="WP_189767662.1">
    <property type="nucleotide sequence ID" value="NZ_BNCK01000002.1"/>
</dbReference>
<evidence type="ECO:0000256" key="3">
    <source>
        <dbReference type="ARBA" id="ARBA00023235"/>
    </source>
</evidence>
<organism evidence="6 7">
    <name type="scientific">Thalassotalea marina</name>
    <dbReference type="NCBI Taxonomy" id="1673741"/>
    <lineage>
        <taxon>Bacteria</taxon>
        <taxon>Pseudomonadati</taxon>
        <taxon>Pseudomonadota</taxon>
        <taxon>Gammaproteobacteria</taxon>
        <taxon>Alteromonadales</taxon>
        <taxon>Colwelliaceae</taxon>
        <taxon>Thalassotalea</taxon>
    </lineage>
</organism>
<proteinExistence type="inferred from homology"/>
<dbReference type="GO" id="GO:0005975">
    <property type="term" value="P:carbohydrate metabolic process"/>
    <property type="evidence" value="ECO:0007669"/>
    <property type="project" value="InterPro"/>
</dbReference>
<keyword evidence="7" id="KW-1185">Reference proteome</keyword>
<dbReference type="InterPro" id="IPR011013">
    <property type="entry name" value="Gal_mutarotase_sf_dom"/>
</dbReference>
<sequence>MEKTVVKSTEYANVVKVKYSEHIDILEITHPNCTASVSLYAGHVLAWQPANEKPVLWLSKSAQLSPGTAIRGGIPICWPWFGPKLSADHENVGNHGFARTAQWQLQQVNIQAESVEVVLILSGENMHAHWPHAFELTQKLVFSSELQQSIEITNTTGNDIELGHALHTYFAVSSPKATKVASLDGILFDDKVTGKSLQKDQLDDCVGQIDRVYYDSSEQVIHDAGWHRDIIVSTENSSHWVLWNPGKTVAESMADIHEGGENEYVCLEAADAKPRILSSGQKKRVVQKIRVKTTPH</sequence>
<feature type="active site" evidence="5">
    <location>
        <position position="268"/>
    </location>
</feature>
<keyword evidence="3 4" id="KW-0413">Isomerase</keyword>
<dbReference type="EMBL" id="BNCK01000002">
    <property type="protein sequence ID" value="GHF83712.1"/>
    <property type="molecule type" value="Genomic_DNA"/>
</dbReference>
<evidence type="ECO:0000256" key="1">
    <source>
        <dbReference type="ARBA" id="ARBA00001096"/>
    </source>
</evidence>
<name>A0A919BD94_9GAMM</name>
<evidence type="ECO:0000313" key="7">
    <source>
        <dbReference type="Proteomes" id="UP000623842"/>
    </source>
</evidence>
<reference evidence="6" key="2">
    <citation type="submission" date="2020-09" db="EMBL/GenBank/DDBJ databases">
        <authorList>
            <person name="Sun Q."/>
            <person name="Kim S."/>
        </authorList>
    </citation>
    <scope>NUCLEOTIDE SEQUENCE</scope>
    <source>
        <strain evidence="6">KCTC 42731</strain>
    </source>
</reference>
<evidence type="ECO:0000256" key="4">
    <source>
        <dbReference type="PIRNR" id="PIRNR016020"/>
    </source>
</evidence>
<dbReference type="EC" id="5.1.3.15" evidence="4"/>
<dbReference type="InterPro" id="IPR014718">
    <property type="entry name" value="GH-type_carb-bd"/>
</dbReference>
<protein>
    <recommendedName>
        <fullName evidence="4">Putative glucose-6-phosphate 1-epimerase</fullName>
        <ecNumber evidence="4">5.1.3.15</ecNumber>
    </recommendedName>
</protein>
<evidence type="ECO:0000256" key="5">
    <source>
        <dbReference type="PIRSR" id="PIRSR016020-1"/>
    </source>
</evidence>
<dbReference type="CDD" id="cd09020">
    <property type="entry name" value="D-hex-6-P-epi_like"/>
    <property type="match status" value="1"/>
</dbReference>
<feature type="active site" evidence="5">
    <location>
        <position position="167"/>
    </location>
</feature>